<protein>
    <submittedName>
        <fullName evidence="3">Putative cyclase/dehydrase</fullName>
    </submittedName>
</protein>
<sequence>MSRHEPPSGRQALAAVAMTTAIAAGIGLVLGARRRPRDVSGDSAPGYAARRSFGSYAVSGRSVTIARPREELFAFWRDFANLARFMENVEDVRPVGGDGHNVWTIRAPAGRTVAIETVIAREEPGELIAWRSVAGSDIDTEGRVTFEDAPGERGTRVSVRIAYKPPAGELGRLFAKLQGREPEIQARRDLRRFKMLMEAGEIATSARRKEQTRAARQAREEQDQASTPAENA</sequence>
<keyword evidence="2" id="KW-0812">Transmembrane</keyword>
<dbReference type="AlphaFoldDB" id="A0A0B8Z7Q5"/>
<dbReference type="RefSeq" id="WP_052242721.1">
    <property type="nucleotide sequence ID" value="NZ_JRVC01000031.1"/>
</dbReference>
<feature type="transmembrane region" description="Helical" evidence="2">
    <location>
        <begin position="12"/>
        <end position="32"/>
    </location>
</feature>
<proteinExistence type="predicted"/>
<evidence type="ECO:0000256" key="2">
    <source>
        <dbReference type="SAM" id="Phobius"/>
    </source>
</evidence>
<dbReference type="Proteomes" id="UP000031338">
    <property type="component" value="Unassembled WGS sequence"/>
</dbReference>
<evidence type="ECO:0000256" key="1">
    <source>
        <dbReference type="SAM" id="MobiDB-lite"/>
    </source>
</evidence>
<dbReference type="InterPro" id="IPR047137">
    <property type="entry name" value="ORF3"/>
</dbReference>
<dbReference type="EMBL" id="JRVC01000031">
    <property type="protein sequence ID" value="KHS42261.1"/>
    <property type="molecule type" value="Genomic_DNA"/>
</dbReference>
<dbReference type="InterPro" id="IPR019587">
    <property type="entry name" value="Polyketide_cyclase/dehydratase"/>
</dbReference>
<keyword evidence="4" id="KW-1185">Reference proteome</keyword>
<feature type="compositionally biased region" description="Basic and acidic residues" evidence="1">
    <location>
        <begin position="207"/>
        <end position="222"/>
    </location>
</feature>
<dbReference type="CDD" id="cd07817">
    <property type="entry name" value="SRPBCC_8"/>
    <property type="match status" value="1"/>
</dbReference>
<dbReference type="InterPro" id="IPR023393">
    <property type="entry name" value="START-like_dom_sf"/>
</dbReference>
<evidence type="ECO:0000313" key="3">
    <source>
        <dbReference type="EMBL" id="KHS42261.1"/>
    </source>
</evidence>
<organism evidence="3 4">
    <name type="scientific">Novosphingobium subterraneum</name>
    <dbReference type="NCBI Taxonomy" id="48936"/>
    <lineage>
        <taxon>Bacteria</taxon>
        <taxon>Pseudomonadati</taxon>
        <taxon>Pseudomonadota</taxon>
        <taxon>Alphaproteobacteria</taxon>
        <taxon>Sphingomonadales</taxon>
        <taxon>Sphingomonadaceae</taxon>
        <taxon>Novosphingobium</taxon>
    </lineage>
</organism>
<dbReference type="PATRIC" id="fig|48936.3.peg.4307"/>
<dbReference type="PANTHER" id="PTHR33824:SF7">
    <property type="entry name" value="POLYKETIDE CYCLASE_DEHYDRASE AND LIPID TRANSPORT SUPERFAMILY PROTEIN"/>
    <property type="match status" value="1"/>
</dbReference>
<comment type="caution">
    <text evidence="3">The sequence shown here is derived from an EMBL/GenBank/DDBJ whole genome shotgun (WGS) entry which is preliminary data.</text>
</comment>
<gene>
    <name evidence="3" type="ORF">NJ75_04274</name>
</gene>
<dbReference type="Gene3D" id="3.30.530.20">
    <property type="match status" value="1"/>
</dbReference>
<accession>A0A0B8Z7Q5</accession>
<evidence type="ECO:0000313" key="4">
    <source>
        <dbReference type="Proteomes" id="UP000031338"/>
    </source>
</evidence>
<reference evidence="3 4" key="1">
    <citation type="submission" date="2014-10" db="EMBL/GenBank/DDBJ databases">
        <title>Draft genome sequence of Novosphingobium subterraneum DSM 12447.</title>
        <authorList>
            <person name="Gan H.M."/>
            <person name="Gan H.Y."/>
            <person name="Savka M.A."/>
        </authorList>
    </citation>
    <scope>NUCLEOTIDE SEQUENCE [LARGE SCALE GENOMIC DNA]</scope>
    <source>
        <strain evidence="3 4">DSM 12447</strain>
    </source>
</reference>
<feature type="region of interest" description="Disordered" evidence="1">
    <location>
        <begin position="203"/>
        <end position="232"/>
    </location>
</feature>
<dbReference type="SUPFAM" id="SSF55961">
    <property type="entry name" value="Bet v1-like"/>
    <property type="match status" value="1"/>
</dbReference>
<keyword evidence="2" id="KW-1133">Transmembrane helix</keyword>
<dbReference type="Pfam" id="PF10604">
    <property type="entry name" value="Polyketide_cyc2"/>
    <property type="match status" value="1"/>
</dbReference>
<keyword evidence="2" id="KW-0472">Membrane</keyword>
<name>A0A0B8Z7Q5_9SPHN</name>
<dbReference type="STRING" id="48936.NJ75_04274"/>
<dbReference type="PANTHER" id="PTHR33824">
    <property type="entry name" value="POLYKETIDE CYCLASE/DEHYDRASE AND LIPID TRANSPORT SUPERFAMILY PROTEIN"/>
    <property type="match status" value="1"/>
</dbReference>